<evidence type="ECO:0000313" key="12">
    <source>
        <dbReference type="Proteomes" id="UP000018050"/>
    </source>
</evidence>
<keyword evidence="8" id="KW-0175">Coiled coil</keyword>
<comment type="function">
    <text evidence="6">The coatomer is a cytosolic protein complex that binds to dilysine motifs and reversibly associates with Golgi non-clathrin-coated vesicles, which further mediate biosynthetic protein transport from the ER, via the Golgi up to the trans Golgi network. Coatomer complex is required for budding from Golgi membranes, and is essential for the retrograde Golgi-to-ER transport of dilysine-tagged proteins.</text>
</comment>
<dbReference type="RefSeq" id="XP_013250533.1">
    <property type="nucleotide sequence ID" value="XM_013395079.1"/>
</dbReference>
<dbReference type="GO" id="GO:0006890">
    <property type="term" value="P:retrograde vesicle-mediated transport, Golgi to endoplasmic reticulum"/>
    <property type="evidence" value="ECO:0007669"/>
    <property type="project" value="UniProtKB-UniRule"/>
</dbReference>
<dbReference type="PANTHER" id="PTHR10121:SF0">
    <property type="entry name" value="COATOMER SUBUNIT DELTA"/>
    <property type="match status" value="1"/>
</dbReference>
<accession>U6GL60</accession>
<evidence type="ECO:0000256" key="6">
    <source>
        <dbReference type="RuleBase" id="RU364018"/>
    </source>
</evidence>
<dbReference type="GO" id="GO:0015031">
    <property type="term" value="P:protein transport"/>
    <property type="evidence" value="ECO:0007669"/>
    <property type="project" value="UniProtKB-KW"/>
</dbReference>
<dbReference type="Gene3D" id="3.30.450.60">
    <property type="match status" value="1"/>
</dbReference>
<dbReference type="CDD" id="cd09254">
    <property type="entry name" value="AP_delta-COPI_MHD"/>
    <property type="match status" value="1"/>
</dbReference>
<evidence type="ECO:0000256" key="8">
    <source>
        <dbReference type="SAM" id="Coils"/>
    </source>
</evidence>
<keyword evidence="12" id="KW-1185">Reference proteome</keyword>
<feature type="domain" description="MHD" evidence="10">
    <location>
        <begin position="260"/>
        <end position="472"/>
    </location>
</feature>
<dbReference type="CDD" id="cd14830">
    <property type="entry name" value="Delta_COP_N"/>
    <property type="match status" value="1"/>
</dbReference>
<keyword evidence="4 6" id="KW-0963">Cytoplasm</keyword>
<keyword evidence="6" id="KW-0472">Membrane</keyword>
<evidence type="ECO:0000256" key="7">
    <source>
        <dbReference type="RuleBase" id="RU366052"/>
    </source>
</evidence>
<dbReference type="OMA" id="VQFRTHP"/>
<dbReference type="VEuPathDB" id="ToxoDB:EAH_00010670"/>
<evidence type="ECO:0000256" key="5">
    <source>
        <dbReference type="ARBA" id="ARBA00022927"/>
    </source>
</evidence>
<dbReference type="InterPro" id="IPR028565">
    <property type="entry name" value="MHD"/>
</dbReference>
<gene>
    <name evidence="11" type="ORF">EAH_00010670</name>
</gene>
<dbReference type="FunFam" id="3.30.450.60:FF:000003">
    <property type="entry name" value="Coatomer subunit delta"/>
    <property type="match status" value="1"/>
</dbReference>
<dbReference type="OrthoDB" id="10266042at2759"/>
<feature type="coiled-coil region" evidence="8">
    <location>
        <begin position="136"/>
        <end position="176"/>
    </location>
</feature>
<comment type="subunit">
    <text evidence="2 6">Oligomeric complex that consists of at least the alpha, beta, beta', gamma, delta, epsilon and zeta subunits.</text>
</comment>
<evidence type="ECO:0000256" key="9">
    <source>
        <dbReference type="SAM" id="MobiDB-lite"/>
    </source>
</evidence>
<dbReference type="AlphaFoldDB" id="U6GL60"/>
<dbReference type="GeneID" id="25269137"/>
<reference evidence="11" key="1">
    <citation type="submission" date="2013-10" db="EMBL/GenBank/DDBJ databases">
        <title>Genomic analysis of the causative agents of coccidiosis in chickens.</title>
        <authorList>
            <person name="Reid A.J."/>
            <person name="Blake D."/>
            <person name="Billington K."/>
            <person name="Browne H."/>
            <person name="Dunn M."/>
            <person name="Hung S."/>
            <person name="Kawahara F."/>
            <person name="Miranda-Saavedra D."/>
            <person name="Mourier T."/>
            <person name="Nagra H."/>
            <person name="Otto T.D."/>
            <person name="Rawlings N."/>
            <person name="Sanchez A."/>
            <person name="Sanders M."/>
            <person name="Subramaniam C."/>
            <person name="Tay Y."/>
            <person name="Dear P."/>
            <person name="Doerig C."/>
            <person name="Gruber A."/>
            <person name="Parkinson J."/>
            <person name="Shirley M."/>
            <person name="Wan K.L."/>
            <person name="Berriman M."/>
            <person name="Tomley F."/>
            <person name="Pain A."/>
        </authorList>
    </citation>
    <scope>NUCLEOTIDE SEQUENCE [LARGE SCALE GENOMIC DNA]</scope>
    <source>
        <strain evidence="11">Houghton</strain>
    </source>
</reference>
<proteinExistence type="inferred from homology"/>
<dbReference type="GO" id="GO:0051645">
    <property type="term" value="P:Golgi localization"/>
    <property type="evidence" value="ECO:0007669"/>
    <property type="project" value="TreeGrafter"/>
</dbReference>
<dbReference type="GO" id="GO:0030126">
    <property type="term" value="C:COPI vesicle coat"/>
    <property type="evidence" value="ECO:0007669"/>
    <property type="project" value="UniProtKB-UniRule"/>
</dbReference>
<comment type="subcellular location">
    <subcellularLocation>
        <location evidence="6 7">Cytoplasm</location>
    </subcellularLocation>
    <subcellularLocation>
        <location evidence="6 7">Cytoplasmic vesicle</location>
        <location evidence="6 7">COPI-coated vesicle membrane</location>
        <topology evidence="6 7">Peripheral membrane protein</topology>
        <orientation evidence="6 7">Cytoplasmic side</orientation>
    </subcellularLocation>
    <subcellularLocation>
        <location evidence="6 7">Golgi apparatus membrane</location>
        <topology evidence="6 7">Peripheral membrane protein</topology>
        <orientation evidence="6 7">Cytoplasmic side</orientation>
    </subcellularLocation>
</comment>
<sequence length="472" mass="52158">MVVISACISSRVRPLLARQFVDIRRTKVEGLLNAFVKLVDYSGSDHTYLETESVRYVYQPVENLYLVLITTKSSNIFEDLGTLRMFETCGESHGNGSLEDSVAAHAFDIVFMLDELISGGYREALTLQQIQSYVAMDSHEEKLQRMIAEGKEKEQADRRREIAQRLEKERQAAKKAGKGLDVTTFRGAGAATQLSRGPPTISAAQGVPPNEAYWGSPSPTGGMYDSKHQPSPSVTPGATRGSHQSKGMQLGFKTPSGGVDSALQNLVDEETKSTEPQHEQVLSNPLADPVSVFIEEKLTPEDKRFKMKSHPNLDKAALSQSSLLQVRDPSRPLPPHQPAPLLKWRSSEKDESLVPLTVSCWPSTTPTGTVLTVELEVTDASKRLEDVLRTDAGTTEHDGVSVHWFLPEMGQQLSAATIELTANASLTTLMPFSVEMHSRENICNVECTHMENKMEIPFSLTRRVDYLLTVHP</sequence>
<keyword evidence="6" id="KW-0931">ER-Golgi transport</keyword>
<dbReference type="GO" id="GO:0000139">
    <property type="term" value="C:Golgi membrane"/>
    <property type="evidence" value="ECO:0007669"/>
    <property type="project" value="UniProtKB-SubCell"/>
</dbReference>
<feature type="region of interest" description="Disordered" evidence="9">
    <location>
        <begin position="190"/>
        <end position="260"/>
    </location>
</feature>
<keyword evidence="3 6" id="KW-0813">Transport</keyword>
<keyword evidence="6" id="KW-0968">Cytoplasmic vesicle</keyword>
<keyword evidence="5 6" id="KW-0653">Protein transport</keyword>
<evidence type="ECO:0000256" key="4">
    <source>
        <dbReference type="ARBA" id="ARBA00022490"/>
    </source>
</evidence>
<comment type="similarity">
    <text evidence="1 6">Belongs to the adaptor complexes medium subunit family. Delta-COP subfamily.</text>
</comment>
<evidence type="ECO:0000259" key="10">
    <source>
        <dbReference type="PROSITE" id="PS51072"/>
    </source>
</evidence>
<dbReference type="Proteomes" id="UP000018050">
    <property type="component" value="Unassembled WGS sequence"/>
</dbReference>
<dbReference type="EMBL" id="HG671006">
    <property type="protein sequence ID" value="CDI79339.1"/>
    <property type="molecule type" value="Genomic_DNA"/>
</dbReference>
<name>U6GL60_EIMAC</name>
<organism evidence="11 12">
    <name type="scientific">Eimeria acervulina</name>
    <name type="common">Coccidian parasite</name>
    <dbReference type="NCBI Taxonomy" id="5801"/>
    <lineage>
        <taxon>Eukaryota</taxon>
        <taxon>Sar</taxon>
        <taxon>Alveolata</taxon>
        <taxon>Apicomplexa</taxon>
        <taxon>Conoidasida</taxon>
        <taxon>Coccidia</taxon>
        <taxon>Eucoccidiorida</taxon>
        <taxon>Eimeriorina</taxon>
        <taxon>Eimeriidae</taxon>
        <taxon>Eimeria</taxon>
    </lineage>
</organism>
<feature type="compositionally biased region" description="Polar residues" evidence="9">
    <location>
        <begin position="229"/>
        <end position="247"/>
    </location>
</feature>
<evidence type="ECO:0000256" key="2">
    <source>
        <dbReference type="ARBA" id="ARBA00011775"/>
    </source>
</evidence>
<dbReference type="PANTHER" id="PTHR10121">
    <property type="entry name" value="COATOMER SUBUNIT DELTA"/>
    <property type="match status" value="1"/>
</dbReference>
<evidence type="ECO:0000256" key="3">
    <source>
        <dbReference type="ARBA" id="ARBA00022448"/>
    </source>
</evidence>
<dbReference type="PROSITE" id="PS51072">
    <property type="entry name" value="MHD"/>
    <property type="match status" value="1"/>
</dbReference>
<reference evidence="11" key="2">
    <citation type="submission" date="2013-10" db="EMBL/GenBank/DDBJ databases">
        <authorList>
            <person name="Aslett M."/>
        </authorList>
    </citation>
    <scope>NUCLEOTIDE SEQUENCE [LARGE SCALE GENOMIC DNA]</scope>
    <source>
        <strain evidence="11">Houghton</strain>
    </source>
</reference>
<dbReference type="GO" id="GO:0006888">
    <property type="term" value="P:endoplasmic reticulum to Golgi vesicle-mediated transport"/>
    <property type="evidence" value="ECO:0007669"/>
    <property type="project" value="TreeGrafter"/>
</dbReference>
<protein>
    <recommendedName>
        <fullName evidence="6">Coatomer subunit delta</fullName>
    </recommendedName>
</protein>
<keyword evidence="6" id="KW-0333">Golgi apparatus</keyword>
<dbReference type="InterPro" id="IPR027059">
    <property type="entry name" value="Coatomer_dsu"/>
</dbReference>
<dbReference type="SUPFAM" id="SSF64356">
    <property type="entry name" value="SNARE-like"/>
    <property type="match status" value="1"/>
</dbReference>
<evidence type="ECO:0000313" key="11">
    <source>
        <dbReference type="EMBL" id="CDI79339.1"/>
    </source>
</evidence>
<evidence type="ECO:0000256" key="1">
    <source>
        <dbReference type="ARBA" id="ARBA00010516"/>
    </source>
</evidence>
<dbReference type="InterPro" id="IPR011012">
    <property type="entry name" value="Longin-like_dom_sf"/>
</dbReference>